<name>A0A1H6FCW2_9GAMM</name>
<protein>
    <submittedName>
        <fullName evidence="2">Uncharacterized protein</fullName>
    </submittedName>
</protein>
<organism evidence="2 3">
    <name type="scientific">Candidatus Venteria ishoeyi</name>
    <dbReference type="NCBI Taxonomy" id="1899563"/>
    <lineage>
        <taxon>Bacteria</taxon>
        <taxon>Pseudomonadati</taxon>
        <taxon>Pseudomonadota</taxon>
        <taxon>Gammaproteobacteria</taxon>
        <taxon>Thiotrichales</taxon>
        <taxon>Thiotrichaceae</taxon>
        <taxon>Venteria</taxon>
    </lineage>
</organism>
<dbReference type="RefSeq" id="WP_103921517.1">
    <property type="nucleotide sequence ID" value="NZ_FMSV02000542.1"/>
</dbReference>
<dbReference type="EMBL" id="FMSV02000542">
    <property type="protein sequence ID" value="SEH07922.1"/>
    <property type="molecule type" value="Genomic_DNA"/>
</dbReference>
<accession>A0A1H6FCW2</accession>
<feature type="chain" id="PRO_5014796323" evidence="1">
    <location>
        <begin position="20"/>
        <end position="220"/>
    </location>
</feature>
<sequence>MKKLLVLIIGIYCSTSSLAASEKKSSGNIDKAIEIIKIACVTGERLEINVSGDGDVSFLKKGISGKISFTKEEINGVLKGTNQSLRSEENADIRTCMQQYVPKILDALLDAKTINKTVKDNDYYYLTNQRVPLDIPMAILDGIPLLTVAKVYEYNREKYVDLVLEIPHRKQYKFKLSTRKKNIKNSSQFKYRDKIYKVSTNHINLQEQNVTLSLVKYKDN</sequence>
<feature type="signal peptide" evidence="1">
    <location>
        <begin position="1"/>
        <end position="19"/>
    </location>
</feature>
<dbReference type="AlphaFoldDB" id="A0A1H6FCW2"/>
<keyword evidence="1" id="KW-0732">Signal</keyword>
<reference evidence="2 3" key="1">
    <citation type="submission" date="2016-10" db="EMBL/GenBank/DDBJ databases">
        <authorList>
            <person name="de Groot N.N."/>
        </authorList>
    </citation>
    <scope>NUCLEOTIDE SEQUENCE [LARGE SCALE GENOMIC DNA]</scope>
    <source>
        <strain evidence="2">MBHS1</strain>
    </source>
</reference>
<proteinExistence type="predicted"/>
<gene>
    <name evidence="2" type="ORF">MBHS_03809</name>
</gene>
<evidence type="ECO:0000313" key="3">
    <source>
        <dbReference type="Proteomes" id="UP000236724"/>
    </source>
</evidence>
<keyword evidence="3" id="KW-1185">Reference proteome</keyword>
<evidence type="ECO:0000313" key="2">
    <source>
        <dbReference type="EMBL" id="SEH07922.1"/>
    </source>
</evidence>
<dbReference type="Proteomes" id="UP000236724">
    <property type="component" value="Unassembled WGS sequence"/>
</dbReference>
<evidence type="ECO:0000256" key="1">
    <source>
        <dbReference type="SAM" id="SignalP"/>
    </source>
</evidence>